<dbReference type="PANTHER" id="PTHR43671">
    <property type="entry name" value="SERINE/THREONINE-PROTEIN KINASE NEK"/>
    <property type="match status" value="1"/>
</dbReference>
<organism evidence="8 9">
    <name type="scientific">Leptomonas pyrrhocoris</name>
    <name type="common">Firebug parasite</name>
    <dbReference type="NCBI Taxonomy" id="157538"/>
    <lineage>
        <taxon>Eukaryota</taxon>
        <taxon>Discoba</taxon>
        <taxon>Euglenozoa</taxon>
        <taxon>Kinetoplastea</taxon>
        <taxon>Metakinetoplastina</taxon>
        <taxon>Trypanosomatida</taxon>
        <taxon>Trypanosomatidae</taxon>
        <taxon>Leishmaniinae</taxon>
        <taxon>Leptomonas</taxon>
    </lineage>
</organism>
<gene>
    <name evidence="8" type="ORF">ABB37_05079</name>
</gene>
<evidence type="ECO:0000256" key="3">
    <source>
        <dbReference type="ARBA" id="ARBA00022741"/>
    </source>
</evidence>
<accession>A0A0M9G155</accession>
<keyword evidence="2" id="KW-0808">Transferase</keyword>
<proteinExistence type="predicted"/>
<dbReference type="SUPFAM" id="SSF56112">
    <property type="entry name" value="Protein kinase-like (PK-like)"/>
    <property type="match status" value="1"/>
</dbReference>
<dbReference type="GeneID" id="26905370"/>
<dbReference type="GO" id="GO:0005524">
    <property type="term" value="F:ATP binding"/>
    <property type="evidence" value="ECO:0007669"/>
    <property type="project" value="UniProtKB-KW"/>
</dbReference>
<dbReference type="InterPro" id="IPR008271">
    <property type="entry name" value="Ser/Thr_kinase_AS"/>
</dbReference>
<dbReference type="InterPro" id="IPR000719">
    <property type="entry name" value="Prot_kinase_dom"/>
</dbReference>
<dbReference type="OMA" id="FEMMEMR"/>
<keyword evidence="9" id="KW-1185">Reference proteome</keyword>
<dbReference type="InterPro" id="IPR001849">
    <property type="entry name" value="PH_domain"/>
</dbReference>
<dbReference type="PROSITE" id="PS50011">
    <property type="entry name" value="PROTEIN_KINASE_DOM"/>
    <property type="match status" value="1"/>
</dbReference>
<evidence type="ECO:0000256" key="5">
    <source>
        <dbReference type="ARBA" id="ARBA00022840"/>
    </source>
</evidence>
<evidence type="ECO:0000256" key="4">
    <source>
        <dbReference type="ARBA" id="ARBA00022777"/>
    </source>
</evidence>
<dbReference type="SMART" id="SM00233">
    <property type="entry name" value="PH"/>
    <property type="match status" value="1"/>
</dbReference>
<dbReference type="OrthoDB" id="248923at2759"/>
<keyword evidence="4 8" id="KW-0418">Kinase</keyword>
<dbReference type="EC" id="2.7.11.1" evidence="1"/>
<dbReference type="PANTHER" id="PTHR43671:SF13">
    <property type="entry name" value="SERINE_THREONINE-PROTEIN KINASE NEK2"/>
    <property type="match status" value="1"/>
</dbReference>
<evidence type="ECO:0000313" key="9">
    <source>
        <dbReference type="Proteomes" id="UP000037923"/>
    </source>
</evidence>
<feature type="domain" description="Protein kinase" evidence="7">
    <location>
        <begin position="89"/>
        <end position="443"/>
    </location>
</feature>
<evidence type="ECO:0000256" key="2">
    <source>
        <dbReference type="ARBA" id="ARBA00022679"/>
    </source>
</evidence>
<dbReference type="InterPro" id="IPR050660">
    <property type="entry name" value="NEK_Ser/Thr_kinase"/>
</dbReference>
<protein>
    <recommendedName>
        <fullName evidence="1">non-specific serine/threonine protein kinase</fullName>
        <ecNumber evidence="1">2.7.11.1</ecNumber>
    </recommendedName>
</protein>
<dbReference type="PROSITE" id="PS00108">
    <property type="entry name" value="PROTEIN_KINASE_ST"/>
    <property type="match status" value="1"/>
</dbReference>
<dbReference type="Proteomes" id="UP000037923">
    <property type="component" value="Unassembled WGS sequence"/>
</dbReference>
<dbReference type="Gene3D" id="1.10.510.10">
    <property type="entry name" value="Transferase(Phosphotransferase) domain 1"/>
    <property type="match status" value="1"/>
</dbReference>
<sequence>MDRSDVDTPAGLDRHWKCGSLSRASKEAHLAELLQRFFALHPFYNASSAFFRSCNLEGRVDGRQMDADGAAQQPTAAATLDAPAASPRGTIQRLLGVGVCSIVLHAKRYVPAPPSSLQHLMDSSFTVTDGLPSLTSTPLQPPNISCDRSYSNNISNSASNSVSSGTSFQHDGDRAVAVPFAVKFVSLEDASLRMISCCLREARVLRSCSFFSIMKLYRSYVTVRNEVTDTEKTIDAHDGILAHRGITAVTMELEYLNSGDLRAELETRARQSPRRFFSQRNILLIFVQLVMAVHYLHAKLKILHRDIKSANVFLCSNGVVKLGDFGFSKPFEGADGVQTARIGSFCGTPHYIAPEVWSVEPYSEKADMFSLGVVLFEMMEMRRPFSGTSIEPIRDSIMNSHLNPPRFENDVYSTALKTLALRLLDKEPNRRPSAVQILAMPLMREAIGTLLGVVFHDASSPSCSVCEPNNSSSGLLNASVTADASNGTPPGLHSPVPPAIRAHLGSSSTLNLNGEERVAILADVRGVVADVVRYLVQPDRVPAVEAKPQPITQCACVSLPPLATPVCLPRAPSVTSFPNATTAAATDVTVTNVMSGTLQKESGKGKWKRRYLQLVRRDVTARSPSTTTAVQCSAATSSSYEIYLSVSQKSSEQGGPRKAQQLSGYIDCYPLELDNYSGFVLQSGNGSVVRFTSGTADERDKWVEVFLECILRQRLPV</sequence>
<dbReference type="InterPro" id="IPR011009">
    <property type="entry name" value="Kinase-like_dom_sf"/>
</dbReference>
<dbReference type="GO" id="GO:0004674">
    <property type="term" value="F:protein serine/threonine kinase activity"/>
    <property type="evidence" value="ECO:0007669"/>
    <property type="project" value="UniProtKB-KW"/>
</dbReference>
<keyword evidence="5" id="KW-0067">ATP-binding</keyword>
<reference evidence="8 9" key="1">
    <citation type="submission" date="2015-07" db="EMBL/GenBank/DDBJ databases">
        <title>High-quality genome of monoxenous trypanosomatid Leptomonas pyrrhocoris.</title>
        <authorList>
            <person name="Flegontov P."/>
            <person name="Butenko A."/>
            <person name="Firsov S."/>
            <person name="Vlcek C."/>
            <person name="Logacheva M.D."/>
            <person name="Field M."/>
            <person name="Filatov D."/>
            <person name="Flegontova O."/>
            <person name="Gerasimov E."/>
            <person name="Jackson A.P."/>
            <person name="Kelly S."/>
            <person name="Opperdoes F."/>
            <person name="O'Reilly A."/>
            <person name="Votypka J."/>
            <person name="Yurchenko V."/>
            <person name="Lukes J."/>
        </authorList>
    </citation>
    <scope>NUCLEOTIDE SEQUENCE [LARGE SCALE GENOMIC DNA]</scope>
    <source>
        <strain evidence="8">H10</strain>
    </source>
</reference>
<keyword evidence="3" id="KW-0547">Nucleotide-binding</keyword>
<feature type="domain" description="PH" evidence="6">
    <location>
        <begin position="591"/>
        <end position="711"/>
    </location>
</feature>
<evidence type="ECO:0000259" key="6">
    <source>
        <dbReference type="PROSITE" id="PS50003"/>
    </source>
</evidence>
<evidence type="ECO:0000259" key="7">
    <source>
        <dbReference type="PROSITE" id="PS50011"/>
    </source>
</evidence>
<name>A0A0M9G155_LEPPY</name>
<evidence type="ECO:0000256" key="1">
    <source>
        <dbReference type="ARBA" id="ARBA00012513"/>
    </source>
</evidence>
<dbReference type="VEuPathDB" id="TriTrypDB:LpyrH10_09_1790"/>
<dbReference type="AlphaFoldDB" id="A0A0M9G155"/>
<dbReference type="RefSeq" id="XP_015658505.1">
    <property type="nucleotide sequence ID" value="XM_015802989.1"/>
</dbReference>
<comment type="caution">
    <text evidence="8">The sequence shown here is derived from an EMBL/GenBank/DDBJ whole genome shotgun (WGS) entry which is preliminary data.</text>
</comment>
<dbReference type="SMART" id="SM00220">
    <property type="entry name" value="S_TKc"/>
    <property type="match status" value="1"/>
</dbReference>
<dbReference type="PROSITE" id="PS50003">
    <property type="entry name" value="PH_DOMAIN"/>
    <property type="match status" value="1"/>
</dbReference>
<keyword evidence="8" id="KW-0723">Serine/threonine-protein kinase</keyword>
<dbReference type="Pfam" id="PF00069">
    <property type="entry name" value="Pkinase"/>
    <property type="match status" value="1"/>
</dbReference>
<dbReference type="SUPFAM" id="SSF50729">
    <property type="entry name" value="PH domain-like"/>
    <property type="match status" value="1"/>
</dbReference>
<dbReference type="EMBL" id="LGTL01000009">
    <property type="protein sequence ID" value="KPA80066.1"/>
    <property type="molecule type" value="Genomic_DNA"/>
</dbReference>
<evidence type="ECO:0000313" key="8">
    <source>
        <dbReference type="EMBL" id="KPA80066.1"/>
    </source>
</evidence>